<feature type="transmembrane region" description="Helical" evidence="2">
    <location>
        <begin position="6"/>
        <end position="28"/>
    </location>
</feature>
<evidence type="ECO:0000313" key="3">
    <source>
        <dbReference type="EMBL" id="KAA1128821.1"/>
    </source>
</evidence>
<protein>
    <submittedName>
        <fullName evidence="3">Uncharacterized protein</fullName>
    </submittedName>
</protein>
<feature type="region of interest" description="Disordered" evidence="1">
    <location>
        <begin position="86"/>
        <end position="116"/>
    </location>
</feature>
<dbReference type="Proteomes" id="UP000325313">
    <property type="component" value="Unassembled WGS sequence"/>
</dbReference>
<organism evidence="3 4">
    <name type="scientific">Puccinia graminis f. sp. tritici</name>
    <dbReference type="NCBI Taxonomy" id="56615"/>
    <lineage>
        <taxon>Eukaryota</taxon>
        <taxon>Fungi</taxon>
        <taxon>Dikarya</taxon>
        <taxon>Basidiomycota</taxon>
        <taxon>Pucciniomycotina</taxon>
        <taxon>Pucciniomycetes</taxon>
        <taxon>Pucciniales</taxon>
        <taxon>Pucciniaceae</taxon>
        <taxon>Puccinia</taxon>
    </lineage>
</organism>
<keyword evidence="2" id="KW-0472">Membrane</keyword>
<sequence>MKQYSGWAISTDTLVGIIVGVFAFLVLATITKMLHVRKVLKPGSANGKPGALMGNMASKIGRLSKSHDHNTSRNLSTHLPTSAREYYSAPQSYPDHRSEYDQPNSSSRFSNSTSAPEYIPAAESRRGSHLEYYFPNSPSRFSTPISAREYIPEAESHPDRYPAYHLPNLRPLSAPSSFSNAVFQAFSRSQMDIPQRAEHRVKQNVLIIQRPCWSRWFKRNPSQESAFYMESSNRESTLHNVEPPDEPHGRISLSRFPDPPSQNSNANFYKSNAISTAGNTPPSEILMCGGGNSRANSLVFFPIMDGPPESPEVSVPSSVYGQSFSTLPTSPSASLSPKSFNPEYHEELISPQSRATVISNSNSRHHRSIQVEISVLPQEDQSLTLDQISLVPQEYQSVTLDHPSTAIKSRIRTSWQPYNHSIVEEVS</sequence>
<dbReference type="EMBL" id="VDEP01000139">
    <property type="protein sequence ID" value="KAA1128821.1"/>
    <property type="molecule type" value="Genomic_DNA"/>
</dbReference>
<feature type="compositionally biased region" description="Low complexity" evidence="1">
    <location>
        <begin position="105"/>
        <end position="114"/>
    </location>
</feature>
<reference evidence="3 4" key="1">
    <citation type="submission" date="2019-05" db="EMBL/GenBank/DDBJ databases">
        <title>Emergence of the Ug99 lineage of the wheat stem rust pathogen through somatic hybridization.</title>
        <authorList>
            <person name="Li F."/>
            <person name="Upadhyaya N.M."/>
            <person name="Sperschneider J."/>
            <person name="Matny O."/>
            <person name="Nguyen-Phuc H."/>
            <person name="Mago R."/>
            <person name="Raley C."/>
            <person name="Miller M.E."/>
            <person name="Silverstein K.A.T."/>
            <person name="Henningsen E."/>
            <person name="Hirsch C.D."/>
            <person name="Visser B."/>
            <person name="Pretorius Z.A."/>
            <person name="Steffenson B.J."/>
            <person name="Schwessinger B."/>
            <person name="Dodds P.N."/>
            <person name="Figueroa M."/>
        </authorList>
    </citation>
    <scope>NUCLEOTIDE SEQUENCE [LARGE SCALE GENOMIC DNA]</scope>
    <source>
        <strain evidence="3 4">Ug99</strain>
    </source>
</reference>
<proteinExistence type="predicted"/>
<evidence type="ECO:0000256" key="2">
    <source>
        <dbReference type="SAM" id="Phobius"/>
    </source>
</evidence>
<dbReference type="AlphaFoldDB" id="A0A5B0RS90"/>
<keyword evidence="2" id="KW-0812">Transmembrane</keyword>
<name>A0A5B0RS90_PUCGR</name>
<accession>A0A5B0RS90</accession>
<comment type="caution">
    <text evidence="3">The sequence shown here is derived from an EMBL/GenBank/DDBJ whole genome shotgun (WGS) entry which is preliminary data.</text>
</comment>
<evidence type="ECO:0000313" key="4">
    <source>
        <dbReference type="Proteomes" id="UP000325313"/>
    </source>
</evidence>
<gene>
    <name evidence="3" type="ORF">PGTUg99_023966</name>
</gene>
<keyword evidence="2" id="KW-1133">Transmembrane helix</keyword>
<evidence type="ECO:0000256" key="1">
    <source>
        <dbReference type="SAM" id="MobiDB-lite"/>
    </source>
</evidence>